<evidence type="ECO:0008006" key="4">
    <source>
        <dbReference type="Google" id="ProtNLM"/>
    </source>
</evidence>
<reference evidence="2 3" key="1">
    <citation type="journal article" date="2012" name="J. Bacteriol.">
        <title>Draft Genome Sequence of Plant Growth-Promoting Rhizobium Mesorhizobium amorphae, Isolated from Zinc-Lead Mine Tailings.</title>
        <authorList>
            <person name="Hao X."/>
            <person name="Lin Y."/>
            <person name="Johnstone L."/>
            <person name="Baltrus D.A."/>
            <person name="Miller S.J."/>
            <person name="Wei G."/>
            <person name="Rensing C."/>
        </authorList>
    </citation>
    <scope>NUCLEOTIDE SEQUENCE [LARGE SCALE GENOMIC DNA]</scope>
    <source>
        <strain evidence="2 3">CCNWGS0123</strain>
    </source>
</reference>
<dbReference type="eggNOG" id="COG5662">
    <property type="taxonomic scope" value="Bacteria"/>
</dbReference>
<sequence>MAMSAAEKMSRRDEMETLLPFYLNGSLEGAELEAVEEWLATDPAALAALGEAEAEFSGTAAANEAIRPPADALSRFAKALDAEAGPARAPAGQSWLAQAFNRFMAVPVGVAWAAAAVLLALVMVQSFVQPGGKGSDFEIAGAQDDLAKMPFALVKFKPEAKMSDIAVFLGENGLKIAGGPTADGVFRIAIAAETAADYEKLVSLIAAQPFADAVIEGRKPGSGG</sequence>
<dbReference type="STRING" id="1082933.A6B35_05905"/>
<dbReference type="AlphaFoldDB" id="G6YA53"/>
<dbReference type="PATRIC" id="fig|1082933.3.peg.2743"/>
<name>G6YA53_9HYPH</name>
<evidence type="ECO:0000313" key="2">
    <source>
        <dbReference type="EMBL" id="EHH11366.1"/>
    </source>
</evidence>
<feature type="transmembrane region" description="Helical" evidence="1">
    <location>
        <begin position="103"/>
        <end position="124"/>
    </location>
</feature>
<evidence type="ECO:0000313" key="3">
    <source>
        <dbReference type="Proteomes" id="UP000002949"/>
    </source>
</evidence>
<organism evidence="2 3">
    <name type="scientific">Mesorhizobium amorphae CCNWGS0123</name>
    <dbReference type="NCBI Taxonomy" id="1082933"/>
    <lineage>
        <taxon>Bacteria</taxon>
        <taxon>Pseudomonadati</taxon>
        <taxon>Pseudomonadota</taxon>
        <taxon>Alphaproteobacteria</taxon>
        <taxon>Hyphomicrobiales</taxon>
        <taxon>Phyllobacteriaceae</taxon>
        <taxon>Mesorhizobium</taxon>
    </lineage>
</organism>
<dbReference type="EMBL" id="AGSN01000109">
    <property type="protein sequence ID" value="EHH11366.1"/>
    <property type="molecule type" value="Genomic_DNA"/>
</dbReference>
<keyword evidence="1" id="KW-1133">Transmembrane helix</keyword>
<dbReference type="Proteomes" id="UP000002949">
    <property type="component" value="Unassembled WGS sequence"/>
</dbReference>
<keyword evidence="3" id="KW-1185">Reference proteome</keyword>
<proteinExistence type="predicted"/>
<gene>
    <name evidence="2" type="ORF">MEA186_14127</name>
</gene>
<keyword evidence="1" id="KW-0812">Transmembrane</keyword>
<dbReference type="KEGG" id="mamo:A6B35_05905"/>
<accession>G6YA53</accession>
<keyword evidence="1" id="KW-0472">Membrane</keyword>
<evidence type="ECO:0000256" key="1">
    <source>
        <dbReference type="SAM" id="Phobius"/>
    </source>
</evidence>
<protein>
    <recommendedName>
        <fullName evidence="4">Anti-sigma factor</fullName>
    </recommendedName>
</protein>